<dbReference type="CDD" id="cd00304">
    <property type="entry name" value="RT_like"/>
    <property type="match status" value="1"/>
</dbReference>
<proteinExistence type="predicted"/>
<keyword evidence="1" id="KW-0812">Transmembrane</keyword>
<dbReference type="Gene3D" id="3.40.1440.10">
    <property type="entry name" value="GIY-YIG endonuclease"/>
    <property type="match status" value="1"/>
</dbReference>
<evidence type="ECO:0000256" key="1">
    <source>
        <dbReference type="SAM" id="Phobius"/>
    </source>
</evidence>
<protein>
    <recommendedName>
        <fullName evidence="2">GIY-YIG domain-containing protein</fullName>
    </recommendedName>
</protein>
<dbReference type="SUPFAM" id="SSF56672">
    <property type="entry name" value="DNA/RNA polymerases"/>
    <property type="match status" value="1"/>
</dbReference>
<feature type="domain" description="GIY-YIG" evidence="2">
    <location>
        <begin position="677"/>
        <end position="776"/>
    </location>
</feature>
<dbReference type="InterPro" id="IPR058912">
    <property type="entry name" value="HTH_animal"/>
</dbReference>
<name>A0ABY6KHY1_9ARAC</name>
<dbReference type="PANTHER" id="PTHR21301">
    <property type="entry name" value="REVERSE TRANSCRIPTASE"/>
    <property type="match status" value="1"/>
</dbReference>
<dbReference type="Pfam" id="PF00078">
    <property type="entry name" value="RVT_1"/>
    <property type="match status" value="1"/>
</dbReference>
<accession>A0ABY6KHY1</accession>
<dbReference type="InterPro" id="IPR000477">
    <property type="entry name" value="RT_dom"/>
</dbReference>
<dbReference type="Proteomes" id="UP001235939">
    <property type="component" value="Chromosome 05"/>
</dbReference>
<dbReference type="InterPro" id="IPR035901">
    <property type="entry name" value="GIY-YIG_endonuc_sf"/>
</dbReference>
<keyword evidence="1" id="KW-0472">Membrane</keyword>
<evidence type="ECO:0000313" key="4">
    <source>
        <dbReference type="Proteomes" id="UP001235939"/>
    </source>
</evidence>
<dbReference type="Pfam" id="PF26215">
    <property type="entry name" value="HTH_animal"/>
    <property type="match status" value="1"/>
</dbReference>
<dbReference type="EMBL" id="CP092867">
    <property type="protein sequence ID" value="UYV68344.1"/>
    <property type="molecule type" value="Genomic_DNA"/>
</dbReference>
<dbReference type="InterPro" id="IPR043502">
    <property type="entry name" value="DNA/RNA_pol_sf"/>
</dbReference>
<feature type="transmembrane region" description="Helical" evidence="1">
    <location>
        <begin position="776"/>
        <end position="799"/>
    </location>
</feature>
<evidence type="ECO:0000313" key="3">
    <source>
        <dbReference type="EMBL" id="UYV68344.1"/>
    </source>
</evidence>
<keyword evidence="1" id="KW-1133">Transmembrane helix</keyword>
<reference evidence="3 4" key="1">
    <citation type="submission" date="2022-01" db="EMBL/GenBank/DDBJ databases">
        <title>A chromosomal length assembly of Cordylochernes scorpioides.</title>
        <authorList>
            <person name="Zeh D."/>
            <person name="Zeh J."/>
        </authorList>
    </citation>
    <scope>NUCLEOTIDE SEQUENCE [LARGE SCALE GENOMIC DNA]</scope>
    <source>
        <strain evidence="3">IN4F17</strain>
        <tissue evidence="3">Whole Body</tissue>
    </source>
</reference>
<evidence type="ECO:0000259" key="2">
    <source>
        <dbReference type="PROSITE" id="PS50164"/>
    </source>
</evidence>
<sequence>MDHQDTLFLKNFEITTIFKNAPSLKNKVRNHITKQKEEIGNAKDIVYRIPCKGCNVSYIGETGRFLETRLKEHKSWKYAKERVAIVEYGLQSGHQPDWDNTSTIYRGITDRVKLQNSEIELRHQRKLEFWHVKYGFPLRTRSPSEDTIVNLTDIVFSDKQISLLEKGLSFRLPNEPDLLYTISCIESSLQHQSHTDKHHIRSTIANKLLAAYKSSSSRSSSVKSDLASLKALKSHHDILITKSDKGSQVVVLKVDDYKKKMSDILSDSDTFQEISPERVCAISDAYKSSLRLLRRNECITPDQFQQFTSNLSRVPYIYGLPKTHKPSVPLRPIVAYHLSPALPLAKYLSSLLKPLVKTHNLYSVQDPSEFFTRLKNVSQPRGLTMSTFDVTSLFLCLPHSLIIDGLEQLLSSSTLPSNNQKTILDLFTICLDMNALEFNGCFFVQMRGSPMGSPLSTIAAEIVMSNLDRWLVSHNHLGIEMWSRYVDDIFCLHRDTDHLPILTVLNSYHHDLRFTHNPSCFNCIPFLDVLVINTNGTFQTTVFRKPNFTPSYLHFLSHAPVSHKITTVKTLSKRVYTHYSLALFRTIEKRTVYTHLLSAGYPHNFIDRHFYVPNHKKVTPPLYKNVCVLPFSTTNSDIALFLRKFGIRTFFKNSPSLEASLRHPITKSSIKLNPLSLNNGIYKISCNDCEQCYIGETGRTIATRIREHNRNIRSKDRKSLIFQHMADFDHSFNLDDTISVYRDIGNKYQRLVLEALVSNCTPSFNRKIDLPPQYTIFYGLTRWVFIVIYGSIFISVFCLQI</sequence>
<dbReference type="PROSITE" id="PS50164">
    <property type="entry name" value="GIY_YIG"/>
    <property type="match status" value="1"/>
</dbReference>
<organism evidence="3 4">
    <name type="scientific">Cordylochernes scorpioides</name>
    <dbReference type="NCBI Taxonomy" id="51811"/>
    <lineage>
        <taxon>Eukaryota</taxon>
        <taxon>Metazoa</taxon>
        <taxon>Ecdysozoa</taxon>
        <taxon>Arthropoda</taxon>
        <taxon>Chelicerata</taxon>
        <taxon>Arachnida</taxon>
        <taxon>Pseudoscorpiones</taxon>
        <taxon>Cheliferoidea</taxon>
        <taxon>Chernetidae</taxon>
        <taxon>Cordylochernes</taxon>
    </lineage>
</organism>
<gene>
    <name evidence="3" type="ORF">LAZ67_5003957</name>
</gene>
<dbReference type="Pfam" id="PF01541">
    <property type="entry name" value="GIY-YIG"/>
    <property type="match status" value="1"/>
</dbReference>
<dbReference type="InterPro" id="IPR000305">
    <property type="entry name" value="GIY-YIG_endonuc"/>
</dbReference>
<keyword evidence="4" id="KW-1185">Reference proteome</keyword>
<dbReference type="PANTHER" id="PTHR21301:SF10">
    <property type="entry name" value="REVERSE TRANSCRIPTASE DOMAIN-CONTAINING PROTEIN"/>
    <property type="match status" value="1"/>
</dbReference>